<keyword evidence="3 7" id="KW-0812">Transmembrane</keyword>
<comment type="subcellular location">
    <subcellularLocation>
        <location evidence="1">Membrane</location>
        <topology evidence="1">Multi-pass membrane protein</topology>
    </subcellularLocation>
</comment>
<keyword evidence="6 7" id="KW-0472">Membrane</keyword>
<name>A0A366HUW0_9BACT</name>
<dbReference type="GO" id="GO:0042128">
    <property type="term" value="P:nitrate assimilation"/>
    <property type="evidence" value="ECO:0007669"/>
    <property type="project" value="UniProtKB-KW"/>
</dbReference>
<evidence type="ECO:0000313" key="9">
    <source>
        <dbReference type="EMBL" id="RBP47640.1"/>
    </source>
</evidence>
<feature type="transmembrane region" description="Helical" evidence="7">
    <location>
        <begin position="81"/>
        <end position="101"/>
    </location>
</feature>
<keyword evidence="4 7" id="KW-1133">Transmembrane helix</keyword>
<dbReference type="SUPFAM" id="SSF103473">
    <property type="entry name" value="MFS general substrate transporter"/>
    <property type="match status" value="1"/>
</dbReference>
<feature type="transmembrane region" description="Helical" evidence="7">
    <location>
        <begin position="334"/>
        <end position="353"/>
    </location>
</feature>
<comment type="caution">
    <text evidence="9">The sequence shown here is derived from an EMBL/GenBank/DDBJ whole genome shotgun (WGS) entry which is preliminary data.</text>
</comment>
<evidence type="ECO:0000259" key="8">
    <source>
        <dbReference type="PROSITE" id="PS50850"/>
    </source>
</evidence>
<dbReference type="InterPro" id="IPR044772">
    <property type="entry name" value="NO3_transporter"/>
</dbReference>
<feature type="transmembrane region" description="Helical" evidence="7">
    <location>
        <begin position="53"/>
        <end position="74"/>
    </location>
</feature>
<feature type="transmembrane region" description="Helical" evidence="7">
    <location>
        <begin position="245"/>
        <end position="264"/>
    </location>
</feature>
<evidence type="ECO:0000256" key="1">
    <source>
        <dbReference type="ARBA" id="ARBA00004141"/>
    </source>
</evidence>
<dbReference type="PANTHER" id="PTHR23515">
    <property type="entry name" value="HIGH-AFFINITY NITRATE TRANSPORTER 2.3"/>
    <property type="match status" value="1"/>
</dbReference>
<feature type="transmembrane region" description="Helical" evidence="7">
    <location>
        <begin position="139"/>
        <end position="159"/>
    </location>
</feature>
<evidence type="ECO:0000256" key="2">
    <source>
        <dbReference type="ARBA" id="ARBA00008432"/>
    </source>
</evidence>
<dbReference type="Pfam" id="PF07690">
    <property type="entry name" value="MFS_1"/>
    <property type="match status" value="1"/>
</dbReference>
<evidence type="ECO:0000256" key="7">
    <source>
        <dbReference type="SAM" id="Phobius"/>
    </source>
</evidence>
<evidence type="ECO:0000256" key="6">
    <source>
        <dbReference type="ARBA" id="ARBA00023136"/>
    </source>
</evidence>
<proteinExistence type="inferred from homology"/>
<evidence type="ECO:0000256" key="3">
    <source>
        <dbReference type="ARBA" id="ARBA00022692"/>
    </source>
</evidence>
<dbReference type="PROSITE" id="PS50850">
    <property type="entry name" value="MFS"/>
    <property type="match status" value="1"/>
</dbReference>
<organism evidence="9 10">
    <name type="scientific">Roseimicrobium gellanilyticum</name>
    <dbReference type="NCBI Taxonomy" id="748857"/>
    <lineage>
        <taxon>Bacteria</taxon>
        <taxon>Pseudomonadati</taxon>
        <taxon>Verrucomicrobiota</taxon>
        <taxon>Verrucomicrobiia</taxon>
        <taxon>Verrucomicrobiales</taxon>
        <taxon>Verrucomicrobiaceae</taxon>
        <taxon>Roseimicrobium</taxon>
    </lineage>
</organism>
<dbReference type="InterPro" id="IPR036259">
    <property type="entry name" value="MFS_trans_sf"/>
</dbReference>
<dbReference type="GO" id="GO:0016020">
    <property type="term" value="C:membrane"/>
    <property type="evidence" value="ECO:0007669"/>
    <property type="project" value="UniProtKB-SubCell"/>
</dbReference>
<accession>A0A366HUW0</accession>
<sequence length="403" mass="43313">MKISDLKHSGHWPTLVTSFLYFDYSFMVWTLLGVLANQIAAPESLNLTAQQRFFMVSVPILFGGLFRLVLGLLVDRIGAKTTGIIAQLVVMTGLGAAWWFGLKNYEATLAMGVVLGVAGASFAVAIPQAGRWYPPRMQGLVMGLAAAGNIGVVIDSLLAPRLAAAYGWQAVFGFALFPAVVVLAIYIFVSKEAPVQVKPKKVVDYFRMFRDKDVHWFCFFYTVSFGGFVGLAYSLGMYFKDRFGLTPAHAGDLVALCTAIGALGRPIGGGISDRIGGIRSLFIYYTVACIALVLGGFMNSLTFNVVVFFIACGAFGMANGSVFQLLPQRFGKDLGLMTGLVGCGGGLGGFLLANMMGQSREHTGSYLTGLLIFAGLCVFALIGLSLVKTRWRTTWGALTEARI</sequence>
<dbReference type="InterPro" id="IPR020846">
    <property type="entry name" value="MFS_dom"/>
</dbReference>
<feature type="domain" description="Major facilitator superfamily (MFS) profile" evidence="8">
    <location>
        <begin position="13"/>
        <end position="392"/>
    </location>
</feature>
<dbReference type="AlphaFoldDB" id="A0A366HUW0"/>
<feature type="transmembrane region" description="Helical" evidence="7">
    <location>
        <begin position="276"/>
        <end position="297"/>
    </location>
</feature>
<gene>
    <name evidence="9" type="ORF">DES53_101437</name>
</gene>
<protein>
    <submittedName>
        <fullName evidence="9">NNP family nitrate/nitrite transporter-like MFS transporter</fullName>
    </submittedName>
</protein>
<dbReference type="InterPro" id="IPR011701">
    <property type="entry name" value="MFS"/>
</dbReference>
<evidence type="ECO:0000256" key="5">
    <source>
        <dbReference type="ARBA" id="ARBA00023063"/>
    </source>
</evidence>
<evidence type="ECO:0000256" key="4">
    <source>
        <dbReference type="ARBA" id="ARBA00022989"/>
    </source>
</evidence>
<reference evidence="9 10" key="1">
    <citation type="submission" date="2018-06" db="EMBL/GenBank/DDBJ databases">
        <title>Genomic Encyclopedia of Type Strains, Phase IV (KMG-IV): sequencing the most valuable type-strain genomes for metagenomic binning, comparative biology and taxonomic classification.</title>
        <authorList>
            <person name="Goeker M."/>
        </authorList>
    </citation>
    <scope>NUCLEOTIDE SEQUENCE [LARGE SCALE GENOMIC DNA]</scope>
    <source>
        <strain evidence="9 10">DSM 25532</strain>
    </source>
</reference>
<dbReference type="EMBL" id="QNRR01000001">
    <property type="protein sequence ID" value="RBP47640.1"/>
    <property type="molecule type" value="Genomic_DNA"/>
</dbReference>
<keyword evidence="10" id="KW-1185">Reference proteome</keyword>
<feature type="transmembrane region" description="Helical" evidence="7">
    <location>
        <begin position="365"/>
        <end position="387"/>
    </location>
</feature>
<dbReference type="GO" id="GO:0015112">
    <property type="term" value="F:nitrate transmembrane transporter activity"/>
    <property type="evidence" value="ECO:0007669"/>
    <property type="project" value="InterPro"/>
</dbReference>
<keyword evidence="5" id="KW-0534">Nitrate assimilation</keyword>
<feature type="transmembrane region" description="Helical" evidence="7">
    <location>
        <begin position="303"/>
        <end position="322"/>
    </location>
</feature>
<feature type="transmembrane region" description="Helical" evidence="7">
    <location>
        <begin position="216"/>
        <end position="239"/>
    </location>
</feature>
<feature type="transmembrane region" description="Helical" evidence="7">
    <location>
        <begin position="165"/>
        <end position="189"/>
    </location>
</feature>
<feature type="transmembrane region" description="Helical" evidence="7">
    <location>
        <begin position="21"/>
        <end position="41"/>
    </location>
</feature>
<dbReference type="Proteomes" id="UP000253426">
    <property type="component" value="Unassembled WGS sequence"/>
</dbReference>
<dbReference type="RefSeq" id="WP_113956559.1">
    <property type="nucleotide sequence ID" value="NZ_QNRR01000001.1"/>
</dbReference>
<dbReference type="OrthoDB" id="9773404at2"/>
<comment type="similarity">
    <text evidence="2">Belongs to the major facilitator superfamily. Nitrate/nitrite porter (TC 2.A.1.8) family.</text>
</comment>
<dbReference type="Gene3D" id="1.20.1250.20">
    <property type="entry name" value="MFS general substrate transporter like domains"/>
    <property type="match status" value="1"/>
</dbReference>
<feature type="transmembrane region" description="Helical" evidence="7">
    <location>
        <begin position="107"/>
        <end position="127"/>
    </location>
</feature>
<evidence type="ECO:0000313" key="10">
    <source>
        <dbReference type="Proteomes" id="UP000253426"/>
    </source>
</evidence>